<proteinExistence type="inferred from homology"/>
<dbReference type="PRINTS" id="PR00081">
    <property type="entry name" value="GDHRDH"/>
</dbReference>
<name>A0A7T6Z3U8_9BACI</name>
<dbReference type="KEGG" id="scia:HUG15_13800"/>
<dbReference type="AlphaFoldDB" id="A0A7T6Z3U8"/>
<reference evidence="3 4" key="1">
    <citation type="submission" date="2020-06" db="EMBL/GenBank/DDBJ databases">
        <title>Genomic analysis of Salicibibacter sp. NKC5-3.</title>
        <authorList>
            <person name="Oh Y.J."/>
        </authorList>
    </citation>
    <scope>NUCLEOTIDE SEQUENCE [LARGE SCALE GENOMIC DNA]</scope>
    <source>
        <strain evidence="3 4">NKC5-3</strain>
    </source>
</reference>
<keyword evidence="4" id="KW-1185">Reference proteome</keyword>
<keyword evidence="2" id="KW-0560">Oxidoreductase</keyword>
<evidence type="ECO:0000256" key="2">
    <source>
        <dbReference type="ARBA" id="ARBA00023002"/>
    </source>
</evidence>
<comment type="similarity">
    <text evidence="1">Belongs to the short-chain dehydrogenases/reductases (SDR) family.</text>
</comment>
<dbReference type="GO" id="GO:0008206">
    <property type="term" value="P:bile acid metabolic process"/>
    <property type="evidence" value="ECO:0007669"/>
    <property type="project" value="UniProtKB-ARBA"/>
</dbReference>
<dbReference type="FunFam" id="3.40.50.720:FF:000084">
    <property type="entry name" value="Short-chain dehydrogenase reductase"/>
    <property type="match status" value="1"/>
</dbReference>
<protein>
    <submittedName>
        <fullName evidence="3">SDR family oxidoreductase</fullName>
    </submittedName>
</protein>
<organism evidence="3 4">
    <name type="scientific">Salicibibacter cibarius</name>
    <dbReference type="NCBI Taxonomy" id="2743000"/>
    <lineage>
        <taxon>Bacteria</taxon>
        <taxon>Bacillati</taxon>
        <taxon>Bacillota</taxon>
        <taxon>Bacilli</taxon>
        <taxon>Bacillales</taxon>
        <taxon>Bacillaceae</taxon>
        <taxon>Salicibibacter</taxon>
    </lineage>
</organism>
<dbReference type="CDD" id="cd05233">
    <property type="entry name" value="SDR_c"/>
    <property type="match status" value="1"/>
</dbReference>
<dbReference type="InterPro" id="IPR036291">
    <property type="entry name" value="NAD(P)-bd_dom_sf"/>
</dbReference>
<dbReference type="Gene3D" id="3.40.50.720">
    <property type="entry name" value="NAD(P)-binding Rossmann-like Domain"/>
    <property type="match status" value="1"/>
</dbReference>
<dbReference type="InterPro" id="IPR002347">
    <property type="entry name" value="SDR_fam"/>
</dbReference>
<dbReference type="RefSeq" id="WP_200123659.1">
    <property type="nucleotide sequence ID" value="NZ_CP054705.1"/>
</dbReference>
<evidence type="ECO:0000313" key="4">
    <source>
        <dbReference type="Proteomes" id="UP000595823"/>
    </source>
</evidence>
<dbReference type="EMBL" id="CP054705">
    <property type="protein sequence ID" value="QQK76530.1"/>
    <property type="molecule type" value="Genomic_DNA"/>
</dbReference>
<dbReference type="SUPFAM" id="SSF51735">
    <property type="entry name" value="NAD(P)-binding Rossmann-fold domains"/>
    <property type="match status" value="1"/>
</dbReference>
<sequence>MDLNLNNKKVLVTGGSRGIGKGIARVFLEEGANVGVVARGQKGLDEVKQEFKNIRTYQADLTEENERIKCMNEFINDFSNIDVLINNSGGSNGGDVLETHISTFKEAMEYNYYSAVHFSKLAAQHMLKQQSGSIINITSITGRESGGKVTYNNAKSALISFTKAFANEAIRYGIRVNSVAPGAIIHLSGAWQKRLDENPEKINQYIQTNIPAGRFGIVQEVADVVVFLASEKANWVVGATLNVDGGQSRSNF</sequence>
<dbReference type="GO" id="GO:0016491">
    <property type="term" value="F:oxidoreductase activity"/>
    <property type="evidence" value="ECO:0007669"/>
    <property type="project" value="UniProtKB-KW"/>
</dbReference>
<dbReference type="Pfam" id="PF13561">
    <property type="entry name" value="adh_short_C2"/>
    <property type="match status" value="1"/>
</dbReference>
<accession>A0A7T6Z3U8</accession>
<dbReference type="PANTHER" id="PTHR42879">
    <property type="entry name" value="3-OXOACYL-(ACYL-CARRIER-PROTEIN) REDUCTASE"/>
    <property type="match status" value="1"/>
</dbReference>
<dbReference type="InterPro" id="IPR050259">
    <property type="entry name" value="SDR"/>
</dbReference>
<dbReference type="PRINTS" id="PR00080">
    <property type="entry name" value="SDRFAMILY"/>
</dbReference>
<evidence type="ECO:0000313" key="3">
    <source>
        <dbReference type="EMBL" id="QQK76530.1"/>
    </source>
</evidence>
<evidence type="ECO:0000256" key="1">
    <source>
        <dbReference type="ARBA" id="ARBA00006484"/>
    </source>
</evidence>
<dbReference type="Proteomes" id="UP000595823">
    <property type="component" value="Chromosome"/>
</dbReference>
<gene>
    <name evidence="3" type="ORF">HUG15_13800</name>
</gene>